<dbReference type="InterPro" id="IPR027417">
    <property type="entry name" value="P-loop_NTPase"/>
</dbReference>
<evidence type="ECO:0000256" key="4">
    <source>
        <dbReference type="ARBA" id="ARBA00022737"/>
    </source>
</evidence>
<dbReference type="KEGG" id="dao:Desac_0464"/>
<evidence type="ECO:0000256" key="6">
    <source>
        <dbReference type="ARBA" id="ARBA00023134"/>
    </source>
</evidence>
<dbReference type="PANTHER" id="PTHR43834">
    <property type="entry name" value="GTPASE DER"/>
    <property type="match status" value="1"/>
</dbReference>
<feature type="binding site" evidence="8">
    <location>
        <begin position="9"/>
        <end position="16"/>
    </location>
    <ligand>
        <name>GTP</name>
        <dbReference type="ChEBI" id="CHEBI:37565"/>
        <label>1</label>
    </ligand>
</feature>
<dbReference type="NCBIfam" id="TIGR00231">
    <property type="entry name" value="small_GTP"/>
    <property type="match status" value="2"/>
</dbReference>
<dbReference type="STRING" id="880072.Desac_0464"/>
<dbReference type="Gene3D" id="3.30.300.20">
    <property type="match status" value="1"/>
</dbReference>
<dbReference type="FunFam" id="3.40.50.300:FF:000040">
    <property type="entry name" value="GTPase Der"/>
    <property type="match status" value="1"/>
</dbReference>
<dbReference type="Gene3D" id="3.40.50.300">
    <property type="entry name" value="P-loop containing nucleotide triphosphate hydrolases"/>
    <property type="match status" value="2"/>
</dbReference>
<feature type="domain" description="EngA-type G" evidence="11">
    <location>
        <begin position="3"/>
        <end position="166"/>
    </location>
</feature>
<name>F2NF11_DESAR</name>
<dbReference type="GO" id="GO:0043022">
    <property type="term" value="F:ribosome binding"/>
    <property type="evidence" value="ECO:0007669"/>
    <property type="project" value="TreeGrafter"/>
</dbReference>
<dbReference type="PANTHER" id="PTHR43834:SF6">
    <property type="entry name" value="GTPASE DER"/>
    <property type="match status" value="1"/>
</dbReference>
<comment type="function">
    <text evidence="8 10">GTPase that plays an essential role in the late steps of ribosome biogenesis.</text>
</comment>
<reference evidence="13" key="2">
    <citation type="submission" date="2011-03" db="EMBL/GenBank/DDBJ databases">
        <title>The complete genome of Desulfobacca acetoxidans DSM 11109.</title>
        <authorList>
            <consortium name="US DOE Joint Genome Institute (JGI-PGF)"/>
            <person name="Lucas S."/>
            <person name="Copeland A."/>
            <person name="Lapidus A."/>
            <person name="Bruce D."/>
            <person name="Goodwin L."/>
            <person name="Pitluck S."/>
            <person name="Peters L."/>
            <person name="Kyrpides N."/>
            <person name="Mavromatis K."/>
            <person name="Ivanova N."/>
            <person name="Ovchinnikova G."/>
            <person name="Teshima H."/>
            <person name="Detter J.C."/>
            <person name="Han C."/>
            <person name="Land M."/>
            <person name="Hauser L."/>
            <person name="Markowitz V."/>
            <person name="Cheng J.-F."/>
            <person name="Hugenholtz P."/>
            <person name="Woyke T."/>
            <person name="Wu D."/>
            <person name="Spring S."/>
            <person name="Schueler E."/>
            <person name="Brambilla E."/>
            <person name="Klenk H.-P."/>
            <person name="Eisen J.A."/>
        </authorList>
    </citation>
    <scope>NUCLEOTIDE SEQUENCE [LARGE SCALE GENOMIC DNA]</scope>
    <source>
        <strain evidence="13">ATCC 700848 / DSM 11109 / ASRB2</strain>
    </source>
</reference>
<keyword evidence="5 8" id="KW-0547">Nucleotide-binding</keyword>
<evidence type="ECO:0000313" key="13">
    <source>
        <dbReference type="Proteomes" id="UP000000483"/>
    </source>
</evidence>
<reference evidence="12 13" key="1">
    <citation type="journal article" date="2011" name="Stand. Genomic Sci.">
        <title>Complete genome sequence of the acetate-degrading sulfate reducer Desulfobacca acetoxidans type strain (ASRB2).</title>
        <authorList>
            <person name="Goker M."/>
            <person name="Teshima H."/>
            <person name="Lapidus A."/>
            <person name="Nolan M."/>
            <person name="Lucas S."/>
            <person name="Hammon N."/>
            <person name="Deshpande S."/>
            <person name="Cheng J.F."/>
            <person name="Tapia R."/>
            <person name="Han C."/>
            <person name="Goodwin L."/>
            <person name="Pitluck S."/>
            <person name="Huntemann M."/>
            <person name="Liolios K."/>
            <person name="Ivanova N."/>
            <person name="Pagani I."/>
            <person name="Mavromatis K."/>
            <person name="Ovchinikova G."/>
            <person name="Pati A."/>
            <person name="Chen A."/>
            <person name="Palaniappan K."/>
            <person name="Land M."/>
            <person name="Hauser L."/>
            <person name="Brambilla E.M."/>
            <person name="Rohde M."/>
            <person name="Spring S."/>
            <person name="Detter J.C."/>
            <person name="Woyke T."/>
            <person name="Bristow J."/>
            <person name="Eisen J.A."/>
            <person name="Markowitz V."/>
            <person name="Hugenholtz P."/>
            <person name="Kyrpides N.C."/>
            <person name="Klenk H.P."/>
        </authorList>
    </citation>
    <scope>NUCLEOTIDE SEQUENCE [LARGE SCALE GENOMIC DNA]</scope>
    <source>
        <strain evidence="13">ATCC 700848 / DSM 11109 / ASRB2</strain>
    </source>
</reference>
<comment type="subunit">
    <text evidence="8">Associates with the 50S ribosomal subunit.</text>
</comment>
<keyword evidence="4 10" id="KW-0677">Repeat</keyword>
<gene>
    <name evidence="8" type="primary">der</name>
    <name evidence="12" type="ordered locus">Desac_0464</name>
</gene>
<protein>
    <recommendedName>
        <fullName evidence="2 8">GTPase Der</fullName>
    </recommendedName>
    <alternativeName>
        <fullName evidence="7 8">GTP-binding protein EngA</fullName>
    </alternativeName>
</protein>
<dbReference type="HOGENOM" id="CLU_016077_6_2_7"/>
<evidence type="ECO:0000313" key="12">
    <source>
        <dbReference type="EMBL" id="AEB08351.1"/>
    </source>
</evidence>
<dbReference type="InterPro" id="IPR015946">
    <property type="entry name" value="KH_dom-like_a/b"/>
</dbReference>
<dbReference type="InterPro" id="IPR005225">
    <property type="entry name" value="Small_GTP-bd"/>
</dbReference>
<dbReference type="EMBL" id="CP002629">
    <property type="protein sequence ID" value="AEB08351.1"/>
    <property type="molecule type" value="Genomic_DNA"/>
</dbReference>
<dbReference type="PROSITE" id="PS51712">
    <property type="entry name" value="G_ENGA"/>
    <property type="match status" value="2"/>
</dbReference>
<dbReference type="Proteomes" id="UP000000483">
    <property type="component" value="Chromosome"/>
</dbReference>
<dbReference type="InterPro" id="IPR006073">
    <property type="entry name" value="GTP-bd"/>
</dbReference>
<dbReference type="Pfam" id="PF14714">
    <property type="entry name" value="KH_dom-like"/>
    <property type="match status" value="1"/>
</dbReference>
<feature type="binding site" evidence="8">
    <location>
        <begin position="56"/>
        <end position="60"/>
    </location>
    <ligand>
        <name>GTP</name>
        <dbReference type="ChEBI" id="CHEBI:37565"/>
        <label>1</label>
    </ligand>
</feature>
<dbReference type="Pfam" id="PF01926">
    <property type="entry name" value="MMR_HSR1"/>
    <property type="match status" value="2"/>
</dbReference>
<dbReference type="SUPFAM" id="SSF52540">
    <property type="entry name" value="P-loop containing nucleoside triphosphate hydrolases"/>
    <property type="match status" value="2"/>
</dbReference>
<dbReference type="InterPro" id="IPR032859">
    <property type="entry name" value="KH_dom-like"/>
</dbReference>
<evidence type="ECO:0000256" key="2">
    <source>
        <dbReference type="ARBA" id="ARBA00020953"/>
    </source>
</evidence>
<dbReference type="CDD" id="cd01894">
    <property type="entry name" value="EngA1"/>
    <property type="match status" value="1"/>
</dbReference>
<comment type="similarity">
    <text evidence="1 8 9 10">Belongs to the TRAFAC class TrmE-Era-EngA-EngB-Septin-like GTPase superfamily. EngA (Der) GTPase family.</text>
</comment>
<dbReference type="HAMAP" id="MF_00195">
    <property type="entry name" value="GTPase_Der"/>
    <property type="match status" value="1"/>
</dbReference>
<dbReference type="eggNOG" id="COG1160">
    <property type="taxonomic scope" value="Bacteria"/>
</dbReference>
<dbReference type="InterPro" id="IPR031166">
    <property type="entry name" value="G_ENGA"/>
</dbReference>
<evidence type="ECO:0000256" key="9">
    <source>
        <dbReference type="PROSITE-ProRule" id="PRU01049"/>
    </source>
</evidence>
<organism evidence="12 13">
    <name type="scientific">Desulfobacca acetoxidans (strain ATCC 700848 / DSM 11109 / ASRB2)</name>
    <dbReference type="NCBI Taxonomy" id="880072"/>
    <lineage>
        <taxon>Bacteria</taxon>
        <taxon>Pseudomonadati</taxon>
        <taxon>Thermodesulfobacteriota</taxon>
        <taxon>Desulfobaccia</taxon>
        <taxon>Desulfobaccales</taxon>
        <taxon>Desulfobaccaceae</taxon>
        <taxon>Desulfobacca</taxon>
    </lineage>
</organism>
<keyword evidence="3 8" id="KW-0690">Ribosome biogenesis</keyword>
<feature type="binding site" evidence="8">
    <location>
        <begin position="228"/>
        <end position="232"/>
    </location>
    <ligand>
        <name>GTP</name>
        <dbReference type="ChEBI" id="CHEBI:37565"/>
        <label>2</label>
    </ligand>
</feature>
<proteinExistence type="inferred from homology"/>
<keyword evidence="13" id="KW-1185">Reference proteome</keyword>
<dbReference type="GO" id="GO:0005525">
    <property type="term" value="F:GTP binding"/>
    <property type="evidence" value="ECO:0007669"/>
    <property type="project" value="UniProtKB-UniRule"/>
</dbReference>
<dbReference type="NCBIfam" id="TIGR03594">
    <property type="entry name" value="GTPase_EngA"/>
    <property type="match status" value="1"/>
</dbReference>
<keyword evidence="6 8" id="KW-0342">GTP-binding</keyword>
<feature type="binding site" evidence="8">
    <location>
        <begin position="181"/>
        <end position="188"/>
    </location>
    <ligand>
        <name>GTP</name>
        <dbReference type="ChEBI" id="CHEBI:37565"/>
        <label>2</label>
    </ligand>
</feature>
<evidence type="ECO:0000259" key="11">
    <source>
        <dbReference type="PROSITE" id="PS51712"/>
    </source>
</evidence>
<evidence type="ECO:0000256" key="3">
    <source>
        <dbReference type="ARBA" id="ARBA00022517"/>
    </source>
</evidence>
<dbReference type="InterPro" id="IPR016484">
    <property type="entry name" value="GTPase_Der"/>
</dbReference>
<accession>F2NF11</accession>
<dbReference type="GO" id="GO:0042254">
    <property type="term" value="P:ribosome biogenesis"/>
    <property type="evidence" value="ECO:0007669"/>
    <property type="project" value="UniProtKB-KW"/>
</dbReference>
<evidence type="ECO:0000256" key="8">
    <source>
        <dbReference type="HAMAP-Rule" id="MF_00195"/>
    </source>
</evidence>
<evidence type="ECO:0000256" key="1">
    <source>
        <dbReference type="ARBA" id="ARBA00008279"/>
    </source>
</evidence>
<dbReference type="FunFam" id="3.30.300.20:FF:000004">
    <property type="entry name" value="GTPase Der"/>
    <property type="match status" value="1"/>
</dbReference>
<evidence type="ECO:0000256" key="10">
    <source>
        <dbReference type="RuleBase" id="RU004481"/>
    </source>
</evidence>
<evidence type="ECO:0000256" key="5">
    <source>
        <dbReference type="ARBA" id="ARBA00022741"/>
    </source>
</evidence>
<dbReference type="FunFam" id="3.40.50.300:FF:000057">
    <property type="entry name" value="GTPase Der"/>
    <property type="match status" value="1"/>
</dbReference>
<dbReference type="CDD" id="cd01895">
    <property type="entry name" value="EngA2"/>
    <property type="match status" value="1"/>
</dbReference>
<feature type="binding site" evidence="8">
    <location>
        <begin position="293"/>
        <end position="296"/>
    </location>
    <ligand>
        <name>GTP</name>
        <dbReference type="ChEBI" id="CHEBI:37565"/>
        <label>2</label>
    </ligand>
</feature>
<dbReference type="AlphaFoldDB" id="F2NF11"/>
<sequence>MKPLVALIGRTNVGKSTLFNRLTRQSRALVDDQPGVTRDRLYGDVTWEDHAFLLIDTGGFGDTEDALSSRVRQQAELAAGEADLVLFMVDGRQEIQPDDLEVAQYLRRSGKPVLLVINKIDGPKQETRLPEFYRFGLTPLFPISAQHGLGVGSLLDAVVRYLPAAPDAGEPPEGIRVAVLGRPNVGKSSFINRVLGEERLIVSDTPGTTRDAIDAPLIWDNRPYVLIDTAGIRRRSRIHQNLERGMIWQALRALQRAEVVLLLLDAQEGLTEQDLRILNFIAVAGKGCLIGVNKWDVVGKDSQTQKAALDRLNMGLQLISYAPVLPLSVLTGYQVSKVFPLLDEIYRQCQFRAATGELNRIFAQIVAAHPPPRYRHRSVKFYYLTQPDSRPPTFVAFTNIPGATPDSYRRYLINQLRERLGLPYAPIRLHFKGKKHRRGSRIASGQSKD</sequence>
<feature type="domain" description="EngA-type G" evidence="11">
    <location>
        <begin position="175"/>
        <end position="350"/>
    </location>
</feature>
<dbReference type="RefSeq" id="WP_013705464.1">
    <property type="nucleotide sequence ID" value="NC_015388.1"/>
</dbReference>
<feature type="binding site" evidence="8">
    <location>
        <begin position="118"/>
        <end position="121"/>
    </location>
    <ligand>
        <name>GTP</name>
        <dbReference type="ChEBI" id="CHEBI:37565"/>
        <label>1</label>
    </ligand>
</feature>
<evidence type="ECO:0000256" key="7">
    <source>
        <dbReference type="ARBA" id="ARBA00032345"/>
    </source>
</evidence>
<dbReference type="PIRSF" id="PIRSF006485">
    <property type="entry name" value="GTP-binding_EngA"/>
    <property type="match status" value="1"/>
</dbReference>